<evidence type="ECO:0000313" key="11">
    <source>
        <dbReference type="Proteomes" id="UP000011910"/>
    </source>
</evidence>
<dbReference type="PATRIC" id="fig|1279009.4.peg.1759"/>
<evidence type="ECO:0000313" key="10">
    <source>
        <dbReference type="EMBL" id="EMR03130.1"/>
    </source>
</evidence>
<evidence type="ECO:0000256" key="1">
    <source>
        <dbReference type="ARBA" id="ARBA00001913"/>
    </source>
</evidence>
<dbReference type="InterPro" id="IPR047215">
    <property type="entry name" value="Galactose_mutarotase-like"/>
</dbReference>
<dbReference type="STRING" id="1279009.ADICEAN_01731"/>
<sequence>MLNLTNHTYFNLNPHPVHDVLRHEVALHARQYLPVDRTLIPTGELREVAGSPFDLRTPAPIGTRLQEQDEQLQLAGGYDHCWVLGESTGLLRPAATVLEPASGRQLEVLTTEPGIQLYTGNFLNGRLQGKGGILYQKHWGFCLETQHFPDAPNQPHFPSVVLEPGQTYQSQTVYRFSVK</sequence>
<dbReference type="GO" id="GO:0004034">
    <property type="term" value="F:aldose 1-epimerase activity"/>
    <property type="evidence" value="ECO:0007669"/>
    <property type="project" value="TreeGrafter"/>
</dbReference>
<comment type="similarity">
    <text evidence="2">Belongs to the aldose epimerase family.</text>
</comment>
<dbReference type="PANTHER" id="PTHR10091:SF0">
    <property type="entry name" value="GALACTOSE MUTAROTASE"/>
    <property type="match status" value="1"/>
</dbReference>
<dbReference type="Gene3D" id="2.70.98.10">
    <property type="match status" value="1"/>
</dbReference>
<reference evidence="10 11" key="1">
    <citation type="journal article" date="2013" name="Genome Announc.">
        <title>Draft Genome Sequence of Cesiribacter andamanensis Strain AMV16T, Isolated from a Soil Sample from a Mud Volcano in the Andaman Islands, India.</title>
        <authorList>
            <person name="Shivaji S."/>
            <person name="Ara S."/>
            <person name="Begum Z."/>
            <person name="Srinivas T.N."/>
            <person name="Singh A."/>
            <person name="Kumar Pinnaka A."/>
        </authorList>
    </citation>
    <scope>NUCLEOTIDE SEQUENCE [LARGE SCALE GENOMIC DNA]</scope>
    <source>
        <strain evidence="10 11">AMV16</strain>
    </source>
</reference>
<dbReference type="GO" id="GO:0006006">
    <property type="term" value="P:glucose metabolic process"/>
    <property type="evidence" value="ECO:0007669"/>
    <property type="project" value="TreeGrafter"/>
</dbReference>
<dbReference type="Proteomes" id="UP000011910">
    <property type="component" value="Unassembled WGS sequence"/>
</dbReference>
<keyword evidence="5" id="KW-0106">Calcium</keyword>
<protein>
    <recommendedName>
        <fullName evidence="4">Aldose 1-epimerase</fullName>
    </recommendedName>
    <alternativeName>
        <fullName evidence="9">Galactose mutarotase</fullName>
    </alternativeName>
    <alternativeName>
        <fullName evidence="8">Type-1 mutarotase</fullName>
    </alternativeName>
</protein>
<evidence type="ECO:0000256" key="2">
    <source>
        <dbReference type="ARBA" id="ARBA00006206"/>
    </source>
</evidence>
<comment type="cofactor">
    <cofactor evidence="1">
        <name>Ca(2+)</name>
        <dbReference type="ChEBI" id="CHEBI:29108"/>
    </cofactor>
</comment>
<evidence type="ECO:0000256" key="7">
    <source>
        <dbReference type="ARBA" id="ARBA00023277"/>
    </source>
</evidence>
<dbReference type="SUPFAM" id="SSF74650">
    <property type="entry name" value="Galactose mutarotase-like"/>
    <property type="match status" value="1"/>
</dbReference>
<name>M7NN06_9BACT</name>
<keyword evidence="7" id="KW-0119">Carbohydrate metabolism</keyword>
<keyword evidence="11" id="KW-1185">Reference proteome</keyword>
<dbReference type="GO" id="GO:0033499">
    <property type="term" value="P:galactose catabolic process via UDP-galactose, Leloir pathway"/>
    <property type="evidence" value="ECO:0007669"/>
    <property type="project" value="TreeGrafter"/>
</dbReference>
<dbReference type="InterPro" id="IPR014718">
    <property type="entry name" value="GH-type_carb-bd"/>
</dbReference>
<dbReference type="GO" id="GO:0030246">
    <property type="term" value="F:carbohydrate binding"/>
    <property type="evidence" value="ECO:0007669"/>
    <property type="project" value="InterPro"/>
</dbReference>
<dbReference type="Pfam" id="PF01263">
    <property type="entry name" value="Aldose_epim"/>
    <property type="match status" value="1"/>
</dbReference>
<dbReference type="InterPro" id="IPR008183">
    <property type="entry name" value="Aldose_1/G6P_1-epimerase"/>
</dbReference>
<evidence type="ECO:0000256" key="4">
    <source>
        <dbReference type="ARBA" id="ARBA00014165"/>
    </source>
</evidence>
<proteinExistence type="inferred from homology"/>
<evidence type="ECO:0000256" key="6">
    <source>
        <dbReference type="ARBA" id="ARBA00023235"/>
    </source>
</evidence>
<dbReference type="PROSITE" id="PS00545">
    <property type="entry name" value="ALDOSE_1_EPIMERASE"/>
    <property type="match status" value="1"/>
</dbReference>
<comment type="subunit">
    <text evidence="3">Monomer.</text>
</comment>
<comment type="caution">
    <text evidence="10">The sequence shown here is derived from an EMBL/GenBank/DDBJ whole genome shotgun (WGS) entry which is preliminary data.</text>
</comment>
<organism evidence="10 11">
    <name type="scientific">Cesiribacter andamanensis AMV16</name>
    <dbReference type="NCBI Taxonomy" id="1279009"/>
    <lineage>
        <taxon>Bacteria</taxon>
        <taxon>Pseudomonadati</taxon>
        <taxon>Bacteroidota</taxon>
        <taxon>Cytophagia</taxon>
        <taxon>Cytophagales</taxon>
        <taxon>Cesiribacteraceae</taxon>
        <taxon>Cesiribacter</taxon>
    </lineage>
</organism>
<evidence type="ECO:0000256" key="9">
    <source>
        <dbReference type="ARBA" id="ARBA00033373"/>
    </source>
</evidence>
<dbReference type="GO" id="GO:0005737">
    <property type="term" value="C:cytoplasm"/>
    <property type="evidence" value="ECO:0007669"/>
    <property type="project" value="TreeGrafter"/>
</dbReference>
<evidence type="ECO:0000256" key="8">
    <source>
        <dbReference type="ARBA" id="ARBA00032300"/>
    </source>
</evidence>
<accession>M7NN06</accession>
<dbReference type="RefSeq" id="WP_009195128.1">
    <property type="nucleotide sequence ID" value="NZ_AODQ01000034.1"/>
</dbReference>
<dbReference type="EMBL" id="AODQ01000034">
    <property type="protein sequence ID" value="EMR03130.1"/>
    <property type="molecule type" value="Genomic_DNA"/>
</dbReference>
<dbReference type="AlphaFoldDB" id="M7NN06"/>
<dbReference type="CDD" id="cd09019">
    <property type="entry name" value="galactose_mutarotase_like"/>
    <property type="match status" value="1"/>
</dbReference>
<dbReference type="InterPro" id="IPR018052">
    <property type="entry name" value="Ald1_epimerase_CS"/>
</dbReference>
<dbReference type="eggNOG" id="COG2017">
    <property type="taxonomic scope" value="Bacteria"/>
</dbReference>
<gene>
    <name evidence="10" type="primary">mro_1</name>
    <name evidence="10" type="ORF">ADICEAN_01731</name>
</gene>
<evidence type="ECO:0000256" key="3">
    <source>
        <dbReference type="ARBA" id="ARBA00011245"/>
    </source>
</evidence>
<dbReference type="PANTHER" id="PTHR10091">
    <property type="entry name" value="ALDOSE-1-EPIMERASE"/>
    <property type="match status" value="1"/>
</dbReference>
<evidence type="ECO:0000256" key="5">
    <source>
        <dbReference type="ARBA" id="ARBA00022837"/>
    </source>
</evidence>
<keyword evidence="6 10" id="KW-0413">Isomerase</keyword>
<dbReference type="InterPro" id="IPR011013">
    <property type="entry name" value="Gal_mutarotase_sf_dom"/>
</dbReference>